<comment type="caution">
    <text evidence="3">The sequence shown here is derived from an EMBL/GenBank/DDBJ whole genome shotgun (WGS) entry which is preliminary data.</text>
</comment>
<reference evidence="3 4" key="1">
    <citation type="submission" date="2021-08" db="EMBL/GenBank/DDBJ databases">
        <title>Draft Genome Sequence of Phanerochaete sordida strain YK-624.</title>
        <authorList>
            <person name="Mori T."/>
            <person name="Dohra H."/>
            <person name="Suzuki T."/>
            <person name="Kawagishi H."/>
            <person name="Hirai H."/>
        </authorList>
    </citation>
    <scope>NUCLEOTIDE SEQUENCE [LARGE SCALE GENOMIC DNA]</scope>
    <source>
        <strain evidence="3 4">YK-624</strain>
    </source>
</reference>
<keyword evidence="4" id="KW-1185">Reference proteome</keyword>
<protein>
    <recommendedName>
        <fullName evidence="2">DUF6533 domain-containing protein</fullName>
    </recommendedName>
</protein>
<gene>
    <name evidence="3" type="ORF">PsYK624_049980</name>
</gene>
<organism evidence="3 4">
    <name type="scientific">Phanerochaete sordida</name>
    <dbReference type="NCBI Taxonomy" id="48140"/>
    <lineage>
        <taxon>Eukaryota</taxon>
        <taxon>Fungi</taxon>
        <taxon>Dikarya</taxon>
        <taxon>Basidiomycota</taxon>
        <taxon>Agaricomycotina</taxon>
        <taxon>Agaricomycetes</taxon>
        <taxon>Polyporales</taxon>
        <taxon>Phanerochaetaceae</taxon>
        <taxon>Phanerochaete</taxon>
    </lineage>
</organism>
<dbReference type="EMBL" id="BPQB01000011">
    <property type="protein sequence ID" value="GJE88910.1"/>
    <property type="molecule type" value="Genomic_DNA"/>
</dbReference>
<dbReference type="Proteomes" id="UP000703269">
    <property type="component" value="Unassembled WGS sequence"/>
</dbReference>
<evidence type="ECO:0000259" key="2">
    <source>
        <dbReference type="Pfam" id="PF20151"/>
    </source>
</evidence>
<sequence>MGETLADAYYQMLVQEYIGVALTCLVVYEYIITFGQEVETVWRRKMNVTSLLIVTTRWVLVLIQITLWLASWPKPDIVINDLLVALGYLQIALFSALRAFALSSRSYVIFTVVFMFGLVPVWTDTYDEALSAYTWLPAPFNICSASPHFSQAKYGMVFVTRSFLIASDVIVLVITWLKTYRQWREARRIHLHLSMSSCLLRDGTVYFIALLAMNIAHMATYNTVISPMSNIINVLPGIFVVRFMFNLRALDGASATPSASAGTPSQLSGAHFAVPSHCLGNIGGTLDHWQRAGGAGPDVDVDSAATCIAGTSSDTHDAGSAERCV</sequence>
<feature type="transmembrane region" description="Helical" evidence="1">
    <location>
        <begin position="51"/>
        <end position="70"/>
    </location>
</feature>
<evidence type="ECO:0000313" key="4">
    <source>
        <dbReference type="Proteomes" id="UP000703269"/>
    </source>
</evidence>
<feature type="transmembrane region" description="Helical" evidence="1">
    <location>
        <begin position="12"/>
        <end position="31"/>
    </location>
</feature>
<accession>A0A9P3G6V8</accession>
<evidence type="ECO:0000256" key="1">
    <source>
        <dbReference type="SAM" id="Phobius"/>
    </source>
</evidence>
<keyword evidence="1" id="KW-1133">Transmembrane helix</keyword>
<dbReference type="InterPro" id="IPR045340">
    <property type="entry name" value="DUF6533"/>
</dbReference>
<feature type="transmembrane region" description="Helical" evidence="1">
    <location>
        <begin position="154"/>
        <end position="177"/>
    </location>
</feature>
<feature type="transmembrane region" description="Helical" evidence="1">
    <location>
        <begin position="198"/>
        <end position="219"/>
    </location>
</feature>
<name>A0A9P3G6V8_9APHY</name>
<dbReference type="AlphaFoldDB" id="A0A9P3G6V8"/>
<evidence type="ECO:0000313" key="3">
    <source>
        <dbReference type="EMBL" id="GJE88910.1"/>
    </source>
</evidence>
<dbReference type="OrthoDB" id="2749098at2759"/>
<feature type="transmembrane region" description="Helical" evidence="1">
    <location>
        <begin position="107"/>
        <end position="123"/>
    </location>
</feature>
<feature type="domain" description="DUF6533" evidence="2">
    <location>
        <begin position="17"/>
        <end position="59"/>
    </location>
</feature>
<feature type="transmembrane region" description="Helical" evidence="1">
    <location>
        <begin position="82"/>
        <end position="100"/>
    </location>
</feature>
<proteinExistence type="predicted"/>
<keyword evidence="1" id="KW-0812">Transmembrane</keyword>
<feature type="transmembrane region" description="Helical" evidence="1">
    <location>
        <begin position="225"/>
        <end position="245"/>
    </location>
</feature>
<keyword evidence="1" id="KW-0472">Membrane</keyword>
<dbReference type="Pfam" id="PF20151">
    <property type="entry name" value="DUF6533"/>
    <property type="match status" value="1"/>
</dbReference>